<gene>
    <name evidence="1" type="ORF">A11S_1401</name>
</gene>
<dbReference type="HOGENOM" id="CLU_2991591_0_0_5"/>
<name>M4VI96_9BACT</name>
<dbReference type="KEGG" id="man:A11S_1401"/>
<dbReference type="AlphaFoldDB" id="M4VI96"/>
<protein>
    <submittedName>
        <fullName evidence="1">Uncharacterized protein</fullName>
    </submittedName>
</protein>
<evidence type="ECO:0000313" key="1">
    <source>
        <dbReference type="EMBL" id="AGH98210.1"/>
    </source>
</evidence>
<organism evidence="1 2">
    <name type="scientific">Micavibrio aeruginosavorus EPB</name>
    <dbReference type="NCBI Taxonomy" id="349215"/>
    <lineage>
        <taxon>Bacteria</taxon>
        <taxon>Pseudomonadati</taxon>
        <taxon>Bdellovibrionota</taxon>
        <taxon>Bdellovibrionia</taxon>
        <taxon>Bdellovibrionales</taxon>
        <taxon>Pseudobdellovibrionaceae</taxon>
        <taxon>Micavibrio</taxon>
    </lineage>
</organism>
<reference evidence="1 2" key="1">
    <citation type="journal article" date="2013" name="ISME J.">
        <title>By their genes ye shall know them: genomic signatures of predatory bacteria.</title>
        <authorList>
            <person name="Pasternak Z."/>
            <person name="Pietrokovski S."/>
            <person name="Rotem O."/>
            <person name="Gophna U."/>
            <person name="Lurie-Weinberger M.N."/>
            <person name="Jurkevitch E."/>
        </authorList>
    </citation>
    <scope>NUCLEOTIDE SEQUENCE [LARGE SCALE GENOMIC DNA]</scope>
    <source>
        <strain evidence="1">EPB</strain>
    </source>
</reference>
<evidence type="ECO:0000313" key="2">
    <source>
        <dbReference type="Proteomes" id="UP000011932"/>
    </source>
</evidence>
<dbReference type="Proteomes" id="UP000011932">
    <property type="component" value="Chromosome"/>
</dbReference>
<sequence length="57" mass="6108">MRAQAEFPPTVIALTPEDAAFSFKKFRQFVPSQYAGRSAVSFQMTSPATPAGLAQSA</sequence>
<accession>M4VI96</accession>
<dbReference type="EMBL" id="CP003538">
    <property type="protein sequence ID" value="AGH98210.1"/>
    <property type="molecule type" value="Genomic_DNA"/>
</dbReference>
<proteinExistence type="predicted"/>